<feature type="transmembrane region" description="Helical" evidence="1">
    <location>
        <begin position="12"/>
        <end position="31"/>
    </location>
</feature>
<evidence type="ECO:0000313" key="3">
    <source>
        <dbReference type="Proteomes" id="UP001183619"/>
    </source>
</evidence>
<keyword evidence="1" id="KW-1133">Transmembrane helix</keyword>
<dbReference type="RefSeq" id="WP_277103642.1">
    <property type="nucleotide sequence ID" value="NZ_BAAAJS010000066.1"/>
</dbReference>
<organism evidence="2 3">
    <name type="scientific">Corynebacterium felinum</name>
    <dbReference type="NCBI Taxonomy" id="131318"/>
    <lineage>
        <taxon>Bacteria</taxon>
        <taxon>Bacillati</taxon>
        <taxon>Actinomycetota</taxon>
        <taxon>Actinomycetes</taxon>
        <taxon>Mycobacteriales</taxon>
        <taxon>Corynebacteriaceae</taxon>
        <taxon>Corynebacterium</taxon>
    </lineage>
</organism>
<sequence length="180" mass="19210">MKEKGTAPESVVLAFKVWVAVLILEIVHQITSVLTALMDRENTTATIIEQYKQSQAAVIPSETFVSTVVIGSSIFVGCVALAIIGIVLWLARSYVSAGPRAGTARKVLTYFGVFFALRCIFAFKAPTLSMVPIGVQAFNGSVEIAVGVAAVVGTILVSKPDSLEWVGDNLSAKKPKKPQR</sequence>
<keyword evidence="3" id="KW-1185">Reference proteome</keyword>
<keyword evidence="1" id="KW-0812">Transmembrane</keyword>
<reference evidence="2 3" key="1">
    <citation type="submission" date="2023-07" db="EMBL/GenBank/DDBJ databases">
        <title>Sequencing the genomes of 1000 actinobacteria strains.</title>
        <authorList>
            <person name="Klenk H.-P."/>
        </authorList>
    </citation>
    <scope>NUCLEOTIDE SEQUENCE [LARGE SCALE GENOMIC DNA]</scope>
    <source>
        <strain evidence="2 3">DSM 44508</strain>
    </source>
</reference>
<comment type="caution">
    <text evidence="2">The sequence shown here is derived from an EMBL/GenBank/DDBJ whole genome shotgun (WGS) entry which is preliminary data.</text>
</comment>
<dbReference type="Proteomes" id="UP001183619">
    <property type="component" value="Unassembled WGS sequence"/>
</dbReference>
<proteinExistence type="predicted"/>
<evidence type="ECO:0000256" key="1">
    <source>
        <dbReference type="SAM" id="Phobius"/>
    </source>
</evidence>
<dbReference type="EMBL" id="JAVDYF010000001">
    <property type="protein sequence ID" value="MDR7354551.1"/>
    <property type="molecule type" value="Genomic_DNA"/>
</dbReference>
<name>A0ABU2B8G1_9CORY</name>
<feature type="transmembrane region" description="Helical" evidence="1">
    <location>
        <begin position="107"/>
        <end position="125"/>
    </location>
</feature>
<keyword evidence="1" id="KW-0472">Membrane</keyword>
<feature type="transmembrane region" description="Helical" evidence="1">
    <location>
        <begin position="74"/>
        <end position="95"/>
    </location>
</feature>
<evidence type="ECO:0000313" key="2">
    <source>
        <dbReference type="EMBL" id="MDR7354551.1"/>
    </source>
</evidence>
<accession>A0ABU2B8G1</accession>
<gene>
    <name evidence="2" type="ORF">J2S37_001089</name>
</gene>
<protein>
    <submittedName>
        <fullName evidence="2">Uncharacterized protein</fullName>
    </submittedName>
</protein>